<dbReference type="PROSITE" id="PS00098">
    <property type="entry name" value="THIOLASE_1"/>
    <property type="match status" value="1"/>
</dbReference>
<evidence type="ECO:0000256" key="4">
    <source>
        <dbReference type="PIRSR" id="PIRSR000429-1"/>
    </source>
</evidence>
<dbReference type="Proteomes" id="UP000294739">
    <property type="component" value="Unassembled WGS sequence"/>
</dbReference>
<dbReference type="InterPro" id="IPR016039">
    <property type="entry name" value="Thiolase-like"/>
</dbReference>
<keyword evidence="2 5" id="KW-0808">Transferase</keyword>
<comment type="caution">
    <text evidence="8">The sequence shown here is derived from an EMBL/GenBank/DDBJ whole genome shotgun (WGS) entry which is preliminary data.</text>
</comment>
<dbReference type="InterPro" id="IPR020615">
    <property type="entry name" value="Thiolase_acyl_enz_int_AS"/>
</dbReference>
<dbReference type="Pfam" id="PF02803">
    <property type="entry name" value="Thiolase_C"/>
    <property type="match status" value="1"/>
</dbReference>
<name>A0A4R5DBW5_9ACTN</name>
<evidence type="ECO:0000256" key="5">
    <source>
        <dbReference type="RuleBase" id="RU003557"/>
    </source>
</evidence>
<dbReference type="InParanoid" id="A0A4R5DBW5"/>
<dbReference type="RefSeq" id="WP_131895808.1">
    <property type="nucleotide sequence ID" value="NZ_SMKZ01000019.1"/>
</dbReference>
<dbReference type="PIRSF" id="PIRSF000429">
    <property type="entry name" value="Ac-CoA_Ac_transf"/>
    <property type="match status" value="1"/>
</dbReference>
<keyword evidence="9" id="KW-1185">Reference proteome</keyword>
<dbReference type="PROSITE" id="PS00099">
    <property type="entry name" value="THIOLASE_3"/>
    <property type="match status" value="1"/>
</dbReference>
<protein>
    <submittedName>
        <fullName evidence="8">Thiolase family protein</fullName>
    </submittedName>
</protein>
<dbReference type="InterPro" id="IPR020613">
    <property type="entry name" value="Thiolase_CS"/>
</dbReference>
<sequence length="392" mass="40821">MPDPIVIVDGARTPVGGFDGALASTPTHELGATAIRGALERSGVRPDEVDDVVLGCVGQVGPEAFNARLAALKAGLPPSSNALNVNRLCGSGLQAVWTAALQIMGGDSEVVVAGGNENMSAQPFLDFQARDGNRLADRVLVDGTLSLVTDPWRRAPMGTTAENVAERHGVSRERQDAFALASQRKAAAAQEAGVFAEEIVPVVVPSRKGEVVVDRDEHPRPEVTLEKLARLRPAFRPDGSVTAGNSSGINDGAAALVLMRESRARANGLEPAARITAFAKSGTDPDYMGYAPTYAIERVLDRSGLTMGEVGVVELNEAFAAQAVAVADDAKIPEDRLNPYGGAIALGHPVGATGAVLALRAVYGLRRLDVEHALVTLCIGGGQGVAMVLSRF</sequence>
<proteinExistence type="inferred from homology"/>
<dbReference type="InterPro" id="IPR020610">
    <property type="entry name" value="Thiolase_AS"/>
</dbReference>
<evidence type="ECO:0000313" key="8">
    <source>
        <dbReference type="EMBL" id="TDE09301.1"/>
    </source>
</evidence>
<feature type="domain" description="Thiolase N-terminal" evidence="6">
    <location>
        <begin position="5"/>
        <end position="262"/>
    </location>
</feature>
<dbReference type="CDD" id="cd00751">
    <property type="entry name" value="thiolase"/>
    <property type="match status" value="1"/>
</dbReference>
<dbReference type="PANTHER" id="PTHR18919:SF151">
    <property type="entry name" value="BLR2427 PROTEIN"/>
    <property type="match status" value="1"/>
</dbReference>
<dbReference type="InterPro" id="IPR020617">
    <property type="entry name" value="Thiolase_C"/>
</dbReference>
<accession>A0A4R5DBW5</accession>
<evidence type="ECO:0000259" key="7">
    <source>
        <dbReference type="Pfam" id="PF02803"/>
    </source>
</evidence>
<dbReference type="NCBIfam" id="TIGR01930">
    <property type="entry name" value="AcCoA-C-Actrans"/>
    <property type="match status" value="1"/>
</dbReference>
<feature type="domain" description="Thiolase C-terminal" evidence="7">
    <location>
        <begin position="270"/>
        <end position="390"/>
    </location>
</feature>
<dbReference type="SUPFAM" id="SSF53901">
    <property type="entry name" value="Thiolase-like"/>
    <property type="match status" value="2"/>
</dbReference>
<organism evidence="8 9">
    <name type="scientific">Jiangella asiatica</name>
    <dbReference type="NCBI Taxonomy" id="2530372"/>
    <lineage>
        <taxon>Bacteria</taxon>
        <taxon>Bacillati</taxon>
        <taxon>Actinomycetota</taxon>
        <taxon>Actinomycetes</taxon>
        <taxon>Jiangellales</taxon>
        <taxon>Jiangellaceae</taxon>
        <taxon>Jiangella</taxon>
    </lineage>
</organism>
<dbReference type="GO" id="GO:0003988">
    <property type="term" value="F:acetyl-CoA C-acyltransferase activity"/>
    <property type="evidence" value="ECO:0007669"/>
    <property type="project" value="UniProtKB-ARBA"/>
</dbReference>
<dbReference type="PANTHER" id="PTHR18919">
    <property type="entry name" value="ACETYL-COA C-ACYLTRANSFERASE"/>
    <property type="match status" value="1"/>
</dbReference>
<dbReference type="InterPro" id="IPR002155">
    <property type="entry name" value="Thiolase"/>
</dbReference>
<dbReference type="InterPro" id="IPR020616">
    <property type="entry name" value="Thiolase_N"/>
</dbReference>
<reference evidence="8 9" key="1">
    <citation type="submission" date="2019-03" db="EMBL/GenBank/DDBJ databases">
        <title>Draft genome sequences of novel Actinobacteria.</title>
        <authorList>
            <person name="Sahin N."/>
            <person name="Ay H."/>
            <person name="Saygin H."/>
        </authorList>
    </citation>
    <scope>NUCLEOTIDE SEQUENCE [LARGE SCALE GENOMIC DNA]</scope>
    <source>
        <strain evidence="8 9">5K138</strain>
    </source>
</reference>
<gene>
    <name evidence="8" type="ORF">E1269_14920</name>
</gene>
<feature type="active site" description="Proton acceptor" evidence="4">
    <location>
        <position position="348"/>
    </location>
</feature>
<dbReference type="AlphaFoldDB" id="A0A4R5DBW5"/>
<comment type="similarity">
    <text evidence="1 5">Belongs to the thiolase-like superfamily. Thiolase family.</text>
</comment>
<evidence type="ECO:0000259" key="6">
    <source>
        <dbReference type="Pfam" id="PF00108"/>
    </source>
</evidence>
<dbReference type="Pfam" id="PF00108">
    <property type="entry name" value="Thiolase_N"/>
    <property type="match status" value="1"/>
</dbReference>
<dbReference type="Gene3D" id="3.40.47.10">
    <property type="match status" value="2"/>
</dbReference>
<evidence type="ECO:0000313" key="9">
    <source>
        <dbReference type="Proteomes" id="UP000294739"/>
    </source>
</evidence>
<dbReference type="PROSITE" id="PS00737">
    <property type="entry name" value="THIOLASE_2"/>
    <property type="match status" value="1"/>
</dbReference>
<dbReference type="OrthoDB" id="9764638at2"/>
<evidence type="ECO:0000256" key="3">
    <source>
        <dbReference type="ARBA" id="ARBA00023315"/>
    </source>
</evidence>
<dbReference type="FunFam" id="3.40.47.10:FF:000010">
    <property type="entry name" value="Acetyl-CoA acetyltransferase (Thiolase)"/>
    <property type="match status" value="1"/>
</dbReference>
<evidence type="ECO:0000256" key="2">
    <source>
        <dbReference type="ARBA" id="ARBA00022679"/>
    </source>
</evidence>
<feature type="active site" description="Acyl-thioester intermediate" evidence="4">
    <location>
        <position position="89"/>
    </location>
</feature>
<keyword evidence="3 5" id="KW-0012">Acyltransferase</keyword>
<evidence type="ECO:0000256" key="1">
    <source>
        <dbReference type="ARBA" id="ARBA00010982"/>
    </source>
</evidence>
<dbReference type="EMBL" id="SMKZ01000019">
    <property type="protein sequence ID" value="TDE09301.1"/>
    <property type="molecule type" value="Genomic_DNA"/>
</dbReference>
<feature type="active site" description="Proton acceptor" evidence="4">
    <location>
        <position position="378"/>
    </location>
</feature>